<dbReference type="EMBL" id="CAJMWW010000150">
    <property type="protein sequence ID" value="CAE6451256.1"/>
    <property type="molecule type" value="Genomic_DNA"/>
</dbReference>
<evidence type="ECO:0000256" key="1">
    <source>
        <dbReference type="SAM" id="Phobius"/>
    </source>
</evidence>
<protein>
    <submittedName>
        <fullName evidence="2">Uncharacterized protein</fullName>
    </submittedName>
</protein>
<keyword evidence="1" id="KW-1133">Transmembrane helix</keyword>
<gene>
    <name evidence="2" type="ORF">RDB_LOCUS127820</name>
</gene>
<proteinExistence type="predicted"/>
<accession>A0A8H3GIY1</accession>
<name>A0A8H3GIY1_9AGAM</name>
<reference evidence="2" key="1">
    <citation type="submission" date="2021-01" db="EMBL/GenBank/DDBJ databases">
        <authorList>
            <person name="Kaushik A."/>
        </authorList>
    </citation>
    <scope>NUCLEOTIDE SEQUENCE</scope>
    <source>
        <strain evidence="2">AG3-T5</strain>
    </source>
</reference>
<sequence>MVNRGEPMTVGAPESFPPPSTMSYPSLPFPITSYPTSPLWQLAPLSSNNSAGWAPNCTSSDCVPTASWSTSVVNSTLTYTFYAWGHTIYGKVEGDMKLQLIRNGNEEPINPSGDILWTFPGLSTDEFLHSNITIKVLEAGNGARLTVNRAFINGSTYGDSDWPTDQWTIPSNDGALKYTGFSQQQATAGLGSPTTYVSSAAGDKVSMQFNGSAVTISGPCGPSNGLMRINLDGTENIINTTKPFQSDDCLLYQSPGFPALNFHTLEIANVDGRTLAFNRLEFFRVRTIATPRGARTNQMGAKIAGIVVAAIVVLAGLIVFYSTRSRRVRQKINNSWKVFCS</sequence>
<feature type="transmembrane region" description="Helical" evidence="1">
    <location>
        <begin position="299"/>
        <end position="321"/>
    </location>
</feature>
<keyword evidence="1" id="KW-0472">Membrane</keyword>
<evidence type="ECO:0000313" key="2">
    <source>
        <dbReference type="EMBL" id="CAE6451256.1"/>
    </source>
</evidence>
<comment type="caution">
    <text evidence="2">The sequence shown here is derived from an EMBL/GenBank/DDBJ whole genome shotgun (WGS) entry which is preliminary data.</text>
</comment>
<keyword evidence="1" id="KW-0812">Transmembrane</keyword>
<evidence type="ECO:0000313" key="3">
    <source>
        <dbReference type="Proteomes" id="UP000663841"/>
    </source>
</evidence>
<dbReference type="Gene3D" id="2.60.120.260">
    <property type="entry name" value="Galactose-binding domain-like"/>
    <property type="match status" value="1"/>
</dbReference>
<dbReference type="Proteomes" id="UP000663841">
    <property type="component" value="Unassembled WGS sequence"/>
</dbReference>
<organism evidence="2 3">
    <name type="scientific">Rhizoctonia solani</name>
    <dbReference type="NCBI Taxonomy" id="456999"/>
    <lineage>
        <taxon>Eukaryota</taxon>
        <taxon>Fungi</taxon>
        <taxon>Dikarya</taxon>
        <taxon>Basidiomycota</taxon>
        <taxon>Agaricomycotina</taxon>
        <taxon>Agaricomycetes</taxon>
        <taxon>Cantharellales</taxon>
        <taxon>Ceratobasidiaceae</taxon>
        <taxon>Rhizoctonia</taxon>
    </lineage>
</organism>
<dbReference type="AlphaFoldDB" id="A0A8H3GIY1"/>